<dbReference type="RefSeq" id="WP_073250858.1">
    <property type="nucleotide sequence ID" value="NZ_FRCS01000001.1"/>
</dbReference>
<dbReference type="EMBL" id="FRCS01000001">
    <property type="protein sequence ID" value="SHM37248.1"/>
    <property type="molecule type" value="Genomic_DNA"/>
</dbReference>
<gene>
    <name evidence="2" type="ORF">SAMN05443668_101430</name>
</gene>
<organism evidence="2 3">
    <name type="scientific">Cryptosporangium aurantiacum</name>
    <dbReference type="NCBI Taxonomy" id="134849"/>
    <lineage>
        <taxon>Bacteria</taxon>
        <taxon>Bacillati</taxon>
        <taxon>Actinomycetota</taxon>
        <taxon>Actinomycetes</taxon>
        <taxon>Cryptosporangiales</taxon>
        <taxon>Cryptosporangiaceae</taxon>
        <taxon>Cryptosporangium</taxon>
    </lineage>
</organism>
<evidence type="ECO:0000313" key="2">
    <source>
        <dbReference type="EMBL" id="SHM37248.1"/>
    </source>
</evidence>
<reference evidence="2 3" key="1">
    <citation type="submission" date="2016-11" db="EMBL/GenBank/DDBJ databases">
        <authorList>
            <person name="Jaros S."/>
            <person name="Januszkiewicz K."/>
            <person name="Wedrychowicz H."/>
        </authorList>
    </citation>
    <scope>NUCLEOTIDE SEQUENCE [LARGE SCALE GENOMIC DNA]</scope>
    <source>
        <strain evidence="2 3">DSM 46144</strain>
    </source>
</reference>
<evidence type="ECO:0000259" key="1">
    <source>
        <dbReference type="Pfam" id="PF01926"/>
    </source>
</evidence>
<feature type="domain" description="G" evidence="1">
    <location>
        <begin position="13"/>
        <end position="147"/>
    </location>
</feature>
<dbReference type="AlphaFoldDB" id="A0A1M7I9G9"/>
<dbReference type="STRING" id="134849.SAMN05443668_101430"/>
<dbReference type="SUPFAM" id="SSF52540">
    <property type="entry name" value="P-loop containing nucleoside triphosphate hydrolases"/>
    <property type="match status" value="1"/>
</dbReference>
<dbReference type="Proteomes" id="UP000184440">
    <property type="component" value="Unassembled WGS sequence"/>
</dbReference>
<protein>
    <submittedName>
        <fullName evidence="2">50S ribosome-binding GTPase</fullName>
    </submittedName>
</protein>
<accession>A0A1M7I9G9</accession>
<dbReference type="InterPro" id="IPR006073">
    <property type="entry name" value="GTP-bd"/>
</dbReference>
<proteinExistence type="predicted"/>
<dbReference type="OrthoDB" id="9255714at2"/>
<dbReference type="InterPro" id="IPR027417">
    <property type="entry name" value="P-loop_NTPase"/>
</dbReference>
<evidence type="ECO:0000313" key="3">
    <source>
        <dbReference type="Proteomes" id="UP000184440"/>
    </source>
</evidence>
<name>A0A1M7I9G9_9ACTN</name>
<dbReference type="Pfam" id="PF01926">
    <property type="entry name" value="MMR_HSR1"/>
    <property type="match status" value="1"/>
</dbReference>
<keyword evidence="3" id="KW-1185">Reference proteome</keyword>
<sequence length="385" mass="42506">MTEPDTQDRTAMRVGIIGPTRVGKTTLINSLLRSGEGLLARTAVRMRWADGATEKMIQAQRKELEGWRVSRQFSPGALRGTAEPFTFRLKLEAGVPGLELLFELLDYPGAWLDPSLRTNREADWEQCRTFIEDSSVLLMPVDAVVLMETVGQSERKYVPSILTTPEVEDVVRDWARARHANPDEPALVIVVPVRTESYFADNGGVRDRALDLYAQVKEVYGAVFDAIREEAPGAVIRYAPVDTVGCVEFMSAQWAPQLNGDAPVFMAQYRVRRRPDGGAPEIRMAGINDVFVLLVQHLLSLSQRARAQEAGAARARADAAAELAVRNEGFWGNTLLWLTGEKAARRSRAQITRQMADLADSSANALAEQLHRLAGLGLGARARDL</sequence>
<dbReference type="GO" id="GO:0005525">
    <property type="term" value="F:GTP binding"/>
    <property type="evidence" value="ECO:0007669"/>
    <property type="project" value="InterPro"/>
</dbReference>
<dbReference type="Gene3D" id="3.40.50.300">
    <property type="entry name" value="P-loop containing nucleotide triphosphate hydrolases"/>
    <property type="match status" value="1"/>
</dbReference>